<evidence type="ECO:0000313" key="2">
    <source>
        <dbReference type="EMBL" id="HIZ53395.1"/>
    </source>
</evidence>
<reference evidence="2" key="1">
    <citation type="journal article" date="2021" name="PeerJ">
        <title>Extensive microbial diversity within the chicken gut microbiome revealed by metagenomics and culture.</title>
        <authorList>
            <person name="Gilroy R."/>
            <person name="Ravi A."/>
            <person name="Getino M."/>
            <person name="Pursley I."/>
            <person name="Horton D.L."/>
            <person name="Alikhan N.F."/>
            <person name="Baker D."/>
            <person name="Gharbi K."/>
            <person name="Hall N."/>
            <person name="Watson M."/>
            <person name="Adriaenssens E.M."/>
            <person name="Foster-Nyarko E."/>
            <person name="Jarju S."/>
            <person name="Secka A."/>
            <person name="Antonio M."/>
            <person name="Oren A."/>
            <person name="Chaudhuri R.R."/>
            <person name="La Ragione R."/>
            <person name="Hildebrand F."/>
            <person name="Pallen M.J."/>
        </authorList>
    </citation>
    <scope>NUCLEOTIDE SEQUENCE</scope>
    <source>
        <strain evidence="2">CHK172-16539</strain>
    </source>
</reference>
<organism evidence="2 3">
    <name type="scientific">Candidatus Enterococcus avicola</name>
    <dbReference type="NCBI Taxonomy" id="2838561"/>
    <lineage>
        <taxon>Bacteria</taxon>
        <taxon>Bacillati</taxon>
        <taxon>Bacillota</taxon>
        <taxon>Bacilli</taxon>
        <taxon>Lactobacillales</taxon>
        <taxon>Enterococcaceae</taxon>
        <taxon>Enterococcus</taxon>
    </lineage>
</organism>
<dbReference type="AlphaFoldDB" id="A0A9D2F6J2"/>
<dbReference type="EMBL" id="DXBN01000125">
    <property type="protein sequence ID" value="HIZ53395.1"/>
    <property type="molecule type" value="Genomic_DNA"/>
</dbReference>
<accession>A0A9D2F6J2</accession>
<sequence length="194" mass="22568">MDAIDLIIEKINDQGANERNELKESRFAEIDTNFIVEQRKLVKEHEAQLAKQTEQVQKAHQQRSNRLTVEARQNALKKRQSYLERLFDEVHQQMVAWTVEETQTFVKGILTKLELKEVTILPADKMNPSIFAQTWLEAVSQELAMTITLGATQTQADYGFLIEHEGVQFNFLYRDLLLEERKQKGRAVMESLFS</sequence>
<gene>
    <name evidence="2" type="ORF">IAA20_05595</name>
</gene>
<name>A0A9D2F6J2_9ENTE</name>
<evidence type="ECO:0000256" key="1">
    <source>
        <dbReference type="SAM" id="Coils"/>
    </source>
</evidence>
<evidence type="ECO:0000313" key="3">
    <source>
        <dbReference type="Proteomes" id="UP000824063"/>
    </source>
</evidence>
<protein>
    <recommendedName>
        <fullName evidence="4">ATPase V</fullName>
    </recommendedName>
</protein>
<reference evidence="2" key="2">
    <citation type="submission" date="2021-04" db="EMBL/GenBank/DDBJ databases">
        <authorList>
            <person name="Gilroy R."/>
        </authorList>
    </citation>
    <scope>NUCLEOTIDE SEQUENCE</scope>
    <source>
        <strain evidence="2">CHK172-16539</strain>
    </source>
</reference>
<keyword evidence="1" id="KW-0175">Coiled coil</keyword>
<dbReference type="Proteomes" id="UP000824063">
    <property type="component" value="Unassembled WGS sequence"/>
</dbReference>
<comment type="caution">
    <text evidence="2">The sequence shown here is derived from an EMBL/GenBank/DDBJ whole genome shotgun (WGS) entry which is preliminary data.</text>
</comment>
<proteinExistence type="predicted"/>
<feature type="coiled-coil region" evidence="1">
    <location>
        <begin position="35"/>
        <end position="62"/>
    </location>
</feature>
<evidence type="ECO:0008006" key="4">
    <source>
        <dbReference type="Google" id="ProtNLM"/>
    </source>
</evidence>